<dbReference type="Gene3D" id="1.10.760.10">
    <property type="entry name" value="Cytochrome c-like domain"/>
    <property type="match status" value="1"/>
</dbReference>
<dbReference type="InterPro" id="IPR002327">
    <property type="entry name" value="Cyt_c_1A/1B"/>
</dbReference>
<gene>
    <name evidence="9" type="ORF">RUM8411_03551</name>
</gene>
<keyword evidence="1" id="KW-0813">Transport</keyword>
<dbReference type="EMBL" id="FWFP01000011">
    <property type="protein sequence ID" value="SLN69517.1"/>
    <property type="molecule type" value="Genomic_DNA"/>
</dbReference>
<feature type="domain" description="Cytochrome c" evidence="8">
    <location>
        <begin position="24"/>
        <end position="127"/>
    </location>
</feature>
<keyword evidence="3 6" id="KW-0479">Metal-binding</keyword>
<evidence type="ECO:0000256" key="1">
    <source>
        <dbReference type="ARBA" id="ARBA00022448"/>
    </source>
</evidence>
<sequence length="131" mass="14078">MIVYRTVITATCLTLAPAFASAEGDPEAGEKVFRKCKACHAVGEGAENKVGPMLNGIVGRQAATVEGFGYSPVLISLSEEGLVWTPEELDAFLTKPRDYAKGIKMTFAGLRKEDDRTNIIAYLATFEDTGS</sequence>
<evidence type="ECO:0000256" key="5">
    <source>
        <dbReference type="ARBA" id="ARBA00023004"/>
    </source>
</evidence>
<feature type="signal peptide" evidence="7">
    <location>
        <begin position="1"/>
        <end position="22"/>
    </location>
</feature>
<protein>
    <submittedName>
        <fullName evidence="9">Cytochrome c2</fullName>
    </submittedName>
</protein>
<evidence type="ECO:0000313" key="9">
    <source>
        <dbReference type="EMBL" id="SLN69517.1"/>
    </source>
</evidence>
<dbReference type="GO" id="GO:0009055">
    <property type="term" value="F:electron transfer activity"/>
    <property type="evidence" value="ECO:0007669"/>
    <property type="project" value="InterPro"/>
</dbReference>
<accession>A0A1X7A3G6</accession>
<evidence type="ECO:0000256" key="3">
    <source>
        <dbReference type="ARBA" id="ARBA00022723"/>
    </source>
</evidence>
<dbReference type="PANTHER" id="PTHR11961">
    <property type="entry name" value="CYTOCHROME C"/>
    <property type="match status" value="1"/>
</dbReference>
<evidence type="ECO:0000259" key="8">
    <source>
        <dbReference type="PROSITE" id="PS51007"/>
    </source>
</evidence>
<proteinExistence type="predicted"/>
<dbReference type="RefSeq" id="WP_085824015.1">
    <property type="nucleotide sequence ID" value="NZ_FWFP01000011.1"/>
</dbReference>
<evidence type="ECO:0000256" key="2">
    <source>
        <dbReference type="ARBA" id="ARBA00022617"/>
    </source>
</evidence>
<keyword evidence="2 6" id="KW-0349">Heme</keyword>
<dbReference type="Proteomes" id="UP000193778">
    <property type="component" value="Unassembled WGS sequence"/>
</dbReference>
<evidence type="ECO:0000256" key="7">
    <source>
        <dbReference type="SAM" id="SignalP"/>
    </source>
</evidence>
<dbReference type="GO" id="GO:0046872">
    <property type="term" value="F:metal ion binding"/>
    <property type="evidence" value="ECO:0007669"/>
    <property type="project" value="UniProtKB-KW"/>
</dbReference>
<keyword evidence="4" id="KW-0249">Electron transport</keyword>
<keyword evidence="10" id="KW-1185">Reference proteome</keyword>
<keyword evidence="5 6" id="KW-0408">Iron</keyword>
<dbReference type="InterPro" id="IPR009056">
    <property type="entry name" value="Cyt_c-like_dom"/>
</dbReference>
<dbReference type="SUPFAM" id="SSF46626">
    <property type="entry name" value="Cytochrome c"/>
    <property type="match status" value="1"/>
</dbReference>
<dbReference type="InterPro" id="IPR036909">
    <property type="entry name" value="Cyt_c-like_dom_sf"/>
</dbReference>
<evidence type="ECO:0000256" key="6">
    <source>
        <dbReference type="PROSITE-ProRule" id="PRU00433"/>
    </source>
</evidence>
<organism evidence="9 10">
    <name type="scientific">Ruegeria meonggei</name>
    <dbReference type="NCBI Taxonomy" id="1446476"/>
    <lineage>
        <taxon>Bacteria</taxon>
        <taxon>Pseudomonadati</taxon>
        <taxon>Pseudomonadota</taxon>
        <taxon>Alphaproteobacteria</taxon>
        <taxon>Rhodobacterales</taxon>
        <taxon>Roseobacteraceae</taxon>
        <taxon>Ruegeria</taxon>
    </lineage>
</organism>
<dbReference type="AlphaFoldDB" id="A0A1X7A3G6"/>
<feature type="chain" id="PRO_5012123449" evidence="7">
    <location>
        <begin position="23"/>
        <end position="131"/>
    </location>
</feature>
<keyword evidence="7" id="KW-0732">Signal</keyword>
<dbReference type="OrthoDB" id="9805828at2"/>
<evidence type="ECO:0000313" key="10">
    <source>
        <dbReference type="Proteomes" id="UP000193778"/>
    </source>
</evidence>
<evidence type="ECO:0000256" key="4">
    <source>
        <dbReference type="ARBA" id="ARBA00022982"/>
    </source>
</evidence>
<reference evidence="10" key="1">
    <citation type="submission" date="2017-03" db="EMBL/GenBank/DDBJ databases">
        <authorList>
            <person name="Rodrigo-Torres L."/>
            <person name="Arahal R.D."/>
            <person name="Lucena T."/>
        </authorList>
    </citation>
    <scope>NUCLEOTIDE SEQUENCE [LARGE SCALE GENOMIC DNA]</scope>
    <source>
        <strain evidence="10">CECT 8411</strain>
    </source>
</reference>
<name>A0A1X7A3G6_9RHOB</name>
<dbReference type="PRINTS" id="PR00604">
    <property type="entry name" value="CYTCHRMECIAB"/>
</dbReference>
<dbReference type="GO" id="GO:0020037">
    <property type="term" value="F:heme binding"/>
    <property type="evidence" value="ECO:0007669"/>
    <property type="project" value="InterPro"/>
</dbReference>
<dbReference type="PROSITE" id="PS51007">
    <property type="entry name" value="CYTC"/>
    <property type="match status" value="1"/>
</dbReference>